<sequence length="119" mass="13499">MNEEAQKILVDLLKKATDGIDSAVAFSQAQIPDVVQQLIQYKLISYGLRVFSFAVIMIACIIIFQWIRKRREDNSISIVVTVVVFFFSAFSFVINVQNVIQITIAPKVWLLEYAASLVK</sequence>
<evidence type="ECO:0000313" key="3">
    <source>
        <dbReference type="Proteomes" id="UP000651626"/>
    </source>
</evidence>
<protein>
    <submittedName>
        <fullName evidence="2">Uncharacterized protein</fullName>
    </submittedName>
</protein>
<dbReference type="EMBL" id="MW477799">
    <property type="protein sequence ID" value="QRD99775.1"/>
    <property type="molecule type" value="Genomic_DNA"/>
</dbReference>
<feature type="transmembrane region" description="Helical" evidence="1">
    <location>
        <begin position="43"/>
        <end position="64"/>
    </location>
</feature>
<gene>
    <name evidence="2" type="ORF">JKL37_0039</name>
</gene>
<keyword evidence="1" id="KW-0812">Transmembrane</keyword>
<proteinExistence type="predicted"/>
<accession>A0A889IN96</accession>
<name>A0A889IN96_9CAUD</name>
<keyword evidence="3" id="KW-1185">Reference proteome</keyword>
<evidence type="ECO:0000313" key="2">
    <source>
        <dbReference type="EMBL" id="QRD99775.1"/>
    </source>
</evidence>
<keyword evidence="1" id="KW-0472">Membrane</keyword>
<dbReference type="Proteomes" id="UP000651626">
    <property type="component" value="Segment"/>
</dbReference>
<organism evidence="2 3">
    <name type="scientific">Salmonella phage vB_Se_STGO-35-1</name>
    <dbReference type="NCBI Taxonomy" id="2749381"/>
    <lineage>
        <taxon>Viruses</taxon>
        <taxon>Duplodnaviria</taxon>
        <taxon>Heunggongvirae</taxon>
        <taxon>Uroviricota</taxon>
        <taxon>Caudoviricetes</taxon>
        <taxon>Caminolopintovirus</taxon>
        <taxon>Caminolopintovirus STGO351</taxon>
    </lineage>
</organism>
<keyword evidence="1" id="KW-1133">Transmembrane helix</keyword>
<reference evidence="2" key="1">
    <citation type="submission" date="2021-01" db="EMBL/GenBank/DDBJ databases">
        <title>Genetic and phenotypic characterization of New Siphoviridae, Salmonella Phage STGO-35-1, showed the presence of Tailspike with possible modular conformation and plasticity.</title>
        <authorList>
            <person name="Hudson L.K."/>
            <person name="Moreno-Switt A.I."/>
            <person name="Denes T.G."/>
            <person name="Peters T.L."/>
            <person name="Aziz R.K."/>
            <person name="Samir R."/>
            <person name="Noben J.-P."/>
            <person name="Lavigne R."/>
            <person name="Wagemans J."/>
            <person name="Duenas F."/>
            <person name="Camejo P."/>
            <person name="Rivera D."/>
        </authorList>
    </citation>
    <scope>NUCLEOTIDE SEQUENCE</scope>
</reference>
<evidence type="ECO:0000256" key="1">
    <source>
        <dbReference type="SAM" id="Phobius"/>
    </source>
</evidence>
<feature type="transmembrane region" description="Helical" evidence="1">
    <location>
        <begin position="76"/>
        <end position="94"/>
    </location>
</feature>